<feature type="compositionally biased region" description="Low complexity" evidence="12">
    <location>
        <begin position="1352"/>
        <end position="1366"/>
    </location>
</feature>
<dbReference type="PANTHER" id="PTHR24058:SF22">
    <property type="entry name" value="DUAL SPECIFICITY TYROSINE-PHOSPHORYLATION-REGULATED KINASE 4"/>
    <property type="match status" value="1"/>
</dbReference>
<evidence type="ECO:0000256" key="6">
    <source>
        <dbReference type="ARBA" id="ARBA00022777"/>
    </source>
</evidence>
<feature type="region of interest" description="Disordered" evidence="12">
    <location>
        <begin position="1223"/>
        <end position="1521"/>
    </location>
</feature>
<feature type="compositionally biased region" description="Basic and acidic residues" evidence="12">
    <location>
        <begin position="1003"/>
        <end position="1014"/>
    </location>
</feature>
<feature type="compositionally biased region" description="Low complexity" evidence="12">
    <location>
        <begin position="431"/>
        <end position="447"/>
    </location>
</feature>
<dbReference type="PROSITE" id="PS50011">
    <property type="entry name" value="PROTEIN_KINASE_DOM"/>
    <property type="match status" value="1"/>
</dbReference>
<dbReference type="InterPro" id="IPR017441">
    <property type="entry name" value="Protein_kinase_ATP_BS"/>
</dbReference>
<dbReference type="InterPro" id="IPR008271">
    <property type="entry name" value="Ser/Thr_kinase_AS"/>
</dbReference>
<evidence type="ECO:0000313" key="14">
    <source>
        <dbReference type="EMBL" id="SJX64663.1"/>
    </source>
</evidence>
<feature type="compositionally biased region" description="Polar residues" evidence="12">
    <location>
        <begin position="1734"/>
        <end position="1768"/>
    </location>
</feature>
<feature type="compositionally biased region" description="Low complexity" evidence="12">
    <location>
        <begin position="127"/>
        <end position="147"/>
    </location>
</feature>
<feature type="compositionally biased region" description="Polar residues" evidence="12">
    <location>
        <begin position="1423"/>
        <end position="1432"/>
    </location>
</feature>
<evidence type="ECO:0000256" key="4">
    <source>
        <dbReference type="ARBA" id="ARBA00022679"/>
    </source>
</evidence>
<feature type="compositionally biased region" description="Low complexity" evidence="12">
    <location>
        <begin position="833"/>
        <end position="846"/>
    </location>
</feature>
<feature type="compositionally biased region" description="Basic and acidic residues" evidence="12">
    <location>
        <begin position="950"/>
        <end position="960"/>
    </location>
</feature>
<feature type="compositionally biased region" description="Low complexity" evidence="12">
    <location>
        <begin position="11"/>
        <end position="21"/>
    </location>
</feature>
<dbReference type="Pfam" id="PF00069">
    <property type="entry name" value="Pkinase"/>
    <property type="match status" value="1"/>
</dbReference>
<feature type="region of interest" description="Disordered" evidence="12">
    <location>
        <begin position="686"/>
        <end position="721"/>
    </location>
</feature>
<feature type="compositionally biased region" description="Polar residues" evidence="12">
    <location>
        <begin position="1564"/>
        <end position="1584"/>
    </location>
</feature>
<comment type="catalytic activity">
    <reaction evidence="8">
        <text>L-seryl-[protein] + ATP = O-phospho-L-seryl-[protein] + ADP + H(+)</text>
        <dbReference type="Rhea" id="RHEA:17989"/>
        <dbReference type="Rhea" id="RHEA-COMP:9863"/>
        <dbReference type="Rhea" id="RHEA-COMP:11604"/>
        <dbReference type="ChEBI" id="CHEBI:15378"/>
        <dbReference type="ChEBI" id="CHEBI:29999"/>
        <dbReference type="ChEBI" id="CHEBI:30616"/>
        <dbReference type="ChEBI" id="CHEBI:83421"/>
        <dbReference type="ChEBI" id="CHEBI:456216"/>
        <dbReference type="EC" id="2.7.12.1"/>
    </reaction>
</comment>
<dbReference type="PROSITE" id="PS00107">
    <property type="entry name" value="PROTEIN_KINASE_ATP"/>
    <property type="match status" value="1"/>
</dbReference>
<feature type="compositionally biased region" description="Acidic residues" evidence="12">
    <location>
        <begin position="1794"/>
        <end position="1803"/>
    </location>
</feature>
<feature type="region of interest" description="Disordered" evidence="12">
    <location>
        <begin position="1"/>
        <end position="21"/>
    </location>
</feature>
<feature type="compositionally biased region" description="Low complexity" evidence="12">
    <location>
        <begin position="1467"/>
        <end position="1488"/>
    </location>
</feature>
<feature type="compositionally biased region" description="Low complexity" evidence="12">
    <location>
        <begin position="73"/>
        <end position="106"/>
    </location>
</feature>
<feature type="compositionally biased region" description="Low complexity" evidence="12">
    <location>
        <begin position="977"/>
        <end position="989"/>
    </location>
</feature>
<feature type="compositionally biased region" description="Low complexity" evidence="12">
    <location>
        <begin position="1681"/>
        <end position="1706"/>
    </location>
</feature>
<feature type="compositionally biased region" description="Low complexity" evidence="12">
    <location>
        <begin position="1388"/>
        <end position="1415"/>
    </location>
</feature>
<feature type="compositionally biased region" description="Low complexity" evidence="12">
    <location>
        <begin position="2271"/>
        <end position="2290"/>
    </location>
</feature>
<feature type="compositionally biased region" description="Polar residues" evidence="12">
    <location>
        <begin position="1652"/>
        <end position="1661"/>
    </location>
</feature>
<feature type="compositionally biased region" description="Low complexity" evidence="12">
    <location>
        <begin position="1071"/>
        <end position="1084"/>
    </location>
</feature>
<dbReference type="EC" id="2.7.12.1" evidence="2"/>
<protein>
    <recommendedName>
        <fullName evidence="2">dual-specificity kinase</fullName>
        <ecNumber evidence="2">2.7.12.1</ecNumber>
    </recommendedName>
</protein>
<feature type="compositionally biased region" description="Basic and acidic residues" evidence="12">
    <location>
        <begin position="1"/>
        <end position="10"/>
    </location>
</feature>
<evidence type="ECO:0000256" key="10">
    <source>
        <dbReference type="ARBA" id="ARBA00051680"/>
    </source>
</evidence>
<feature type="region of interest" description="Disordered" evidence="12">
    <location>
        <begin position="2231"/>
        <end position="2250"/>
    </location>
</feature>
<comment type="catalytic activity">
    <reaction evidence="10">
        <text>L-tyrosyl-[protein] + ATP = O-phospho-L-tyrosyl-[protein] + ADP + H(+)</text>
        <dbReference type="Rhea" id="RHEA:10596"/>
        <dbReference type="Rhea" id="RHEA-COMP:10136"/>
        <dbReference type="Rhea" id="RHEA-COMP:20101"/>
        <dbReference type="ChEBI" id="CHEBI:15378"/>
        <dbReference type="ChEBI" id="CHEBI:30616"/>
        <dbReference type="ChEBI" id="CHEBI:46858"/>
        <dbReference type="ChEBI" id="CHEBI:61978"/>
        <dbReference type="ChEBI" id="CHEBI:456216"/>
        <dbReference type="EC" id="2.7.12.1"/>
    </reaction>
</comment>
<feature type="compositionally biased region" description="Gly residues" evidence="12">
    <location>
        <begin position="2304"/>
        <end position="2317"/>
    </location>
</feature>
<dbReference type="GO" id="GO:0005524">
    <property type="term" value="F:ATP binding"/>
    <property type="evidence" value="ECO:0007669"/>
    <property type="project" value="UniProtKB-UniRule"/>
</dbReference>
<evidence type="ECO:0000256" key="12">
    <source>
        <dbReference type="SAM" id="MobiDB-lite"/>
    </source>
</evidence>
<feature type="compositionally biased region" description="Low complexity" evidence="12">
    <location>
        <begin position="220"/>
        <end position="294"/>
    </location>
</feature>
<feature type="region of interest" description="Disordered" evidence="12">
    <location>
        <begin position="2147"/>
        <end position="2167"/>
    </location>
</feature>
<proteinExistence type="inferred from homology"/>
<dbReference type="SUPFAM" id="SSF56112">
    <property type="entry name" value="Protein kinase-like (PK-like)"/>
    <property type="match status" value="1"/>
</dbReference>
<dbReference type="InterPro" id="IPR000719">
    <property type="entry name" value="Prot_kinase_dom"/>
</dbReference>
<feature type="region of interest" description="Disordered" evidence="12">
    <location>
        <begin position="353"/>
        <end position="404"/>
    </location>
</feature>
<keyword evidence="3" id="KW-0723">Serine/threonine-protein kinase</keyword>
<feature type="region of interest" description="Disordered" evidence="12">
    <location>
        <begin position="939"/>
        <end position="1205"/>
    </location>
</feature>
<feature type="compositionally biased region" description="Low complexity" evidence="12">
    <location>
        <begin position="1266"/>
        <end position="1282"/>
    </location>
</feature>
<evidence type="ECO:0000256" key="7">
    <source>
        <dbReference type="ARBA" id="ARBA00022840"/>
    </source>
</evidence>
<feature type="region of interest" description="Disordered" evidence="12">
    <location>
        <begin position="584"/>
        <end position="605"/>
    </location>
</feature>
<dbReference type="CDD" id="cd14210">
    <property type="entry name" value="PKc_DYRK"/>
    <property type="match status" value="1"/>
</dbReference>
<dbReference type="GO" id="GO:0005856">
    <property type="term" value="C:cytoskeleton"/>
    <property type="evidence" value="ECO:0007669"/>
    <property type="project" value="TreeGrafter"/>
</dbReference>
<dbReference type="Gene3D" id="1.10.510.10">
    <property type="entry name" value="Transferase(Phosphotransferase) domain 1"/>
    <property type="match status" value="1"/>
</dbReference>
<comment type="catalytic activity">
    <reaction evidence="9">
        <text>L-threonyl-[protein] + ATP = O-phospho-L-threonyl-[protein] + ADP + H(+)</text>
        <dbReference type="Rhea" id="RHEA:46608"/>
        <dbReference type="Rhea" id="RHEA-COMP:11060"/>
        <dbReference type="Rhea" id="RHEA-COMP:11605"/>
        <dbReference type="ChEBI" id="CHEBI:15378"/>
        <dbReference type="ChEBI" id="CHEBI:30013"/>
        <dbReference type="ChEBI" id="CHEBI:30616"/>
        <dbReference type="ChEBI" id="CHEBI:61977"/>
        <dbReference type="ChEBI" id="CHEBI:456216"/>
        <dbReference type="EC" id="2.7.12.1"/>
    </reaction>
</comment>
<organism evidence="14 15">
    <name type="scientific">Sporisorium reilianum f. sp. reilianum</name>
    <dbReference type="NCBI Taxonomy" id="72559"/>
    <lineage>
        <taxon>Eukaryota</taxon>
        <taxon>Fungi</taxon>
        <taxon>Dikarya</taxon>
        <taxon>Basidiomycota</taxon>
        <taxon>Ustilaginomycotina</taxon>
        <taxon>Ustilaginomycetes</taxon>
        <taxon>Ustilaginales</taxon>
        <taxon>Ustilaginaceae</taxon>
        <taxon>Sporisorium</taxon>
    </lineage>
</organism>
<evidence type="ECO:0000256" key="9">
    <source>
        <dbReference type="ARBA" id="ARBA00049308"/>
    </source>
</evidence>
<keyword evidence="7 11" id="KW-0067">ATP-binding</keyword>
<dbReference type="FunFam" id="1.10.510.10:FF:000112">
    <property type="entry name" value="Putative dual specificity tyrosine-phosphorylation-regulated kinase 2"/>
    <property type="match status" value="1"/>
</dbReference>
<dbReference type="InterPro" id="IPR042521">
    <property type="entry name" value="DYRK"/>
</dbReference>
<dbReference type="PANTHER" id="PTHR24058">
    <property type="entry name" value="DUAL SPECIFICITY PROTEIN KINASE"/>
    <property type="match status" value="1"/>
</dbReference>
<evidence type="ECO:0000256" key="3">
    <source>
        <dbReference type="ARBA" id="ARBA00022527"/>
    </source>
</evidence>
<feature type="domain" description="Protein kinase" evidence="13">
    <location>
        <begin position="1912"/>
        <end position="2208"/>
    </location>
</feature>
<feature type="compositionally biased region" description="Polar residues" evidence="12">
    <location>
        <begin position="889"/>
        <end position="907"/>
    </location>
</feature>
<feature type="region of interest" description="Disordered" evidence="12">
    <location>
        <begin position="1641"/>
        <end position="1803"/>
    </location>
</feature>
<feature type="compositionally biased region" description="Polar residues" evidence="12">
    <location>
        <begin position="1450"/>
        <end position="1466"/>
    </location>
</feature>
<feature type="region of interest" description="Disordered" evidence="12">
    <location>
        <begin position="416"/>
        <end position="506"/>
    </location>
</feature>
<feature type="compositionally biased region" description="Polar residues" evidence="12">
    <location>
        <begin position="1158"/>
        <end position="1192"/>
    </location>
</feature>
<dbReference type="GO" id="GO:0005737">
    <property type="term" value="C:cytoplasm"/>
    <property type="evidence" value="ECO:0007669"/>
    <property type="project" value="TreeGrafter"/>
</dbReference>
<feature type="compositionally biased region" description="Low complexity" evidence="12">
    <location>
        <begin position="2318"/>
        <end position="2331"/>
    </location>
</feature>
<evidence type="ECO:0000256" key="8">
    <source>
        <dbReference type="ARBA" id="ARBA00049003"/>
    </source>
</evidence>
<dbReference type="PROSITE" id="PS00108">
    <property type="entry name" value="PROTEIN_KINASE_ST"/>
    <property type="match status" value="1"/>
</dbReference>
<evidence type="ECO:0000256" key="2">
    <source>
        <dbReference type="ARBA" id="ARBA00013203"/>
    </source>
</evidence>
<feature type="region of interest" description="Disordered" evidence="12">
    <location>
        <begin position="798"/>
        <end position="907"/>
    </location>
</feature>
<evidence type="ECO:0000313" key="15">
    <source>
        <dbReference type="Proteomes" id="UP000239563"/>
    </source>
</evidence>
<feature type="compositionally biased region" description="Low complexity" evidence="12">
    <location>
        <begin position="873"/>
        <end position="887"/>
    </location>
</feature>
<reference evidence="14 15" key="1">
    <citation type="submission" date="2017-02" db="EMBL/GenBank/DDBJ databases">
        <authorList>
            <person name="Peterson S.W."/>
        </authorList>
    </citation>
    <scope>NUCLEOTIDE SEQUENCE [LARGE SCALE GENOMIC DNA]</scope>
    <source>
        <strain evidence="14 15">SRS1_H2-8</strain>
    </source>
</reference>
<feature type="compositionally biased region" description="Low complexity" evidence="12">
    <location>
        <begin position="1033"/>
        <end position="1046"/>
    </location>
</feature>
<feature type="compositionally biased region" description="Polar residues" evidence="12">
    <location>
        <begin position="148"/>
        <end position="164"/>
    </location>
</feature>
<dbReference type="InterPro" id="IPR011009">
    <property type="entry name" value="Kinase-like_dom_sf"/>
</dbReference>
<dbReference type="SMART" id="SM00220">
    <property type="entry name" value="S_TKc"/>
    <property type="match status" value="1"/>
</dbReference>
<dbReference type="Gene3D" id="3.30.10.30">
    <property type="entry name" value="DYRK"/>
    <property type="match status" value="1"/>
</dbReference>
<evidence type="ECO:0000256" key="1">
    <source>
        <dbReference type="ARBA" id="ARBA00008867"/>
    </source>
</evidence>
<dbReference type="Gene3D" id="3.30.200.20">
    <property type="entry name" value="Phosphorylase Kinase, domain 1"/>
    <property type="match status" value="1"/>
</dbReference>
<name>A0A2N8UJK4_9BASI</name>
<keyword evidence="4" id="KW-0808">Transferase</keyword>
<evidence type="ECO:0000259" key="13">
    <source>
        <dbReference type="PROSITE" id="PS50011"/>
    </source>
</evidence>
<keyword evidence="5 11" id="KW-0547">Nucleotide-binding</keyword>
<feature type="compositionally biased region" description="Low complexity" evidence="12">
    <location>
        <begin position="44"/>
        <end position="61"/>
    </location>
</feature>
<feature type="region of interest" description="Disordered" evidence="12">
    <location>
        <begin position="2271"/>
        <end position="2331"/>
    </location>
</feature>
<evidence type="ECO:0000256" key="5">
    <source>
        <dbReference type="ARBA" id="ARBA00022741"/>
    </source>
</evidence>
<dbReference type="Proteomes" id="UP000239563">
    <property type="component" value="Chromosome XIII"/>
</dbReference>
<feature type="compositionally biased region" description="Basic and acidic residues" evidence="12">
    <location>
        <begin position="822"/>
        <end position="832"/>
    </location>
</feature>
<accession>A0A2N8UJK4</accession>
<evidence type="ECO:0000256" key="11">
    <source>
        <dbReference type="PROSITE-ProRule" id="PRU10141"/>
    </source>
</evidence>
<gene>
    <name evidence="14" type="ORF">SRS1_15479</name>
</gene>
<sequence>MSDQLRRADPQQRSSRPRMSSIYDEFGRLSLSSSTSVAAGLPASSLSLTSSASPSLNAAAPTRSRLNSTTGVSSTAPLSSSSNSSARARARTMSSASRLSTTSSSSQFEPASEPRHNTDRAYATLGSRQPAASIAQSPSHSSSIASRRTSWTPRKLSQSGTTPSLAEPDPNASSSAGTSTSASASQARPSTGSRIPSFGRTASSQPRLGDALLGQRKTSDSLSRPLTLTSSASSSSLTFPARSDSLSRSSRLASNPTSASMSSSQSVSSVSSISRSTSGTMGPPQLSASQSSSLIGRRAAANPAQAPSTSNHGAAQLPRISPSLPDFGQGFGAALFEDDTLSYRSDHATAMHSSTSIAELDEREEDSLTPQASSGPFPASESRKASLSNGKSSQMHLGLRESPSLSSRFSNFSSALATPEASDDPSKVLGRSAASATSRSMRGEGSSSNGGGLGIGLPDLASETRNRQATSGSIHAKNSAGDVEVLQTPDKFGIQSRTPSGTPRVYDRAGQIGIGELATPRWNFPSTALPTWKANADATPLSASKVAQRRNVSGALTDDGTAPEQQISISVPEKHNSALEQQIEPHKSNGPQSLPRRGEAVRHSRSISYSSLNSMQRNALRDPEQLLSNLPISPSMPGGRPMALDGNQSLHALTRGYSDKQSEFMAELDGVAASIGAAPESPTFSISARTESETSIAQHESADVSLATSGSHASRSEAHRLTADRSPAIGDLSWAAGETGPFGSGGPGLGIEGSKSMTFGDANFGNGTADDEWRQSFDLNAAITDLLHDHDELHRRRQLRDRATSDASELGANTATRTAARLRSDSIRRADESTASARNASEAASADGPRAPLSSTRRERLVSTGAPSQDPNSSITSATSSIAPATPRMSRNSASFRSKRTSSASIGQSLLRGSVPFGHADDYESRLNSREDAAADALRKLDGLGSTPRVSRDGKTDAKSPRTSRVLSRPGSAGRKTPGSSSRASSPGTRSRRSSNYDASSRSIDKSRPLDDASARNSIRASKLVARVRTADDASASPANSSADSSRTSVYASPRLRRSQLPPLPQNEITQSSRRASAAQSNNAGRDVSASASPLIGTPVITRSHSRSKRMSGNSDASAIASDGSRFDSAAGFNDDPDASRHAAIPPVPPLPKVWEGSRSTSLTSEAFQAASAKSPSLTASHSFVSTVSGGDNSDKMPTPKSPLSPRMQELAEVAALAARKPSLGKLSDNASRGSSTNDVSMQCAAAEPVEEMMSSSDPPVAEDGSVVSASNSASTDADAFSIASSRPKSSALRRASVASLGRLIRTSQRDKEADQLPTGSSSQTFAAPGGEPGISPKSRRTPSFFHRTPKSSDSSSITESSTQDSGRLSRKSLLGIAGDLLSRSGSRRNTADTSAAAAAAANAARSSAAQSTASPVRRRGQSIASASTTSIRKPLASESTAAKARDGVPSSSASVAAQTPSRSTRTTVVASGVPSSSPSVGSRTASPAKSASLSSRIPRVATMKALPRSTATGAGGSETGGSVIRAAAAASSSIPMSKSHHPSLAASMGMVSTQTFDDDDTRSVSGSDTTAGTAKHSQASSKAAPSPGVAQVSSSLVPILNAYAAAKTPAEIEGVLRRARIAAYSSNLTRNDREVLNNLANRQDRQKRDASPSSTAANSGSKEDASSAGTDKGVARTPKTSTGASVTASATSKTTSVVAATPTSSNGTKGPSPAVPASKDVGSVSVPVRKTRASLSTTSAVPCTTKTSALQTPASERLTKISSSATTPALARRSPALSDAAGSTASARATPIQDEEERLGDNEMEDYIRRQQARKLASGASQADLDKMLEFPEPVAPSRQLSPRQAEVMYGNKMSDFELQEIFNYAEIYYCGQNAKRKHAATVENAEQNHGFDDERGDYNVISKDHLAFRYEIVDLLGRGSFGQVLQCRDHKTGKTVAIKLIRNKKRFHHQALVEVRILENLTKWDPDERFNVIKMTESFLFRNHLCIATELLSINLYELIKANNFAGFTTNLIRRFTSQVLQSLVLMKHHRIVHCDLKPENILLQHPRKSAIKVIDFGSSCFENEKVYTYIQSRFYRSPEVILGMNYHTAIDIWSLGCIIAELYTGYPLFPGENEQEQLACIMEILGVPDRYLVERSSRKKLFFDSTGQPRPVVNSKGKRRRPSSKTLAQALKSDDELFVDFIAKCLIWDPERRIKPDPAMRHPWIQQGKKLSAAVGAVLSEASAANRAAGGGVSSLPHALPRKTASSTSSRIAAAKATGSSAFSSAAGLTAATTTTTTSSSTTTTMTPRTKALSARASAVNGGGGSAVGGGGSNSGSSGSVGYAASPRRSAAATGGAGIAAAAAASIGTPLRAPKA</sequence>
<feature type="region of interest" description="Disordered" evidence="12">
    <location>
        <begin position="1556"/>
        <end position="1590"/>
    </location>
</feature>
<dbReference type="GO" id="GO:0004712">
    <property type="term" value="F:protein serine/threonine/tyrosine kinase activity"/>
    <property type="evidence" value="ECO:0007669"/>
    <property type="project" value="UniProtKB-EC"/>
</dbReference>
<comment type="similarity">
    <text evidence="1">Belongs to the protein kinase superfamily. CMGC Ser/Thr protein kinase family. MNB/DYRK subfamily.</text>
</comment>
<feature type="compositionally biased region" description="Polar residues" evidence="12">
    <location>
        <begin position="686"/>
        <end position="698"/>
    </location>
</feature>
<feature type="compositionally biased region" description="Low complexity" evidence="12">
    <location>
        <begin position="1290"/>
        <end position="1304"/>
    </location>
</feature>
<keyword evidence="6 14" id="KW-0418">Kinase</keyword>
<feature type="compositionally biased region" description="Polar residues" evidence="12">
    <location>
        <begin position="385"/>
        <end position="395"/>
    </location>
</feature>
<feature type="compositionally biased region" description="Low complexity" evidence="12">
    <location>
        <begin position="172"/>
        <end position="191"/>
    </location>
</feature>
<feature type="compositionally biased region" description="Polar residues" evidence="12">
    <location>
        <begin position="1229"/>
        <end position="1241"/>
    </location>
</feature>
<dbReference type="EMBL" id="LT795066">
    <property type="protein sequence ID" value="SJX64663.1"/>
    <property type="molecule type" value="Genomic_DNA"/>
</dbReference>
<dbReference type="GO" id="GO:0004674">
    <property type="term" value="F:protein serine/threonine kinase activity"/>
    <property type="evidence" value="ECO:0007669"/>
    <property type="project" value="UniProtKB-KW"/>
</dbReference>
<feature type="binding site" evidence="11">
    <location>
        <position position="1941"/>
    </location>
    <ligand>
        <name>ATP</name>
        <dbReference type="ChEBI" id="CHEBI:30616"/>
    </ligand>
</feature>
<feature type="region of interest" description="Disordered" evidence="12">
    <location>
        <begin position="44"/>
        <end position="323"/>
    </location>
</feature>
<dbReference type="InterPro" id="IPR050494">
    <property type="entry name" value="Ser_Thr_dual-spec_kinase"/>
</dbReference>